<dbReference type="RefSeq" id="WP_048513166.1">
    <property type="nucleotide sequence ID" value="NZ_FUXD01000006.1"/>
</dbReference>
<dbReference type="SUPFAM" id="SSF51391">
    <property type="entry name" value="Thiamin phosphate synthase"/>
    <property type="match status" value="1"/>
</dbReference>
<evidence type="ECO:0000256" key="2">
    <source>
        <dbReference type="ARBA" id="ARBA00022977"/>
    </source>
</evidence>
<dbReference type="GO" id="GO:0004789">
    <property type="term" value="F:thiamine-phosphate diphosphorylase activity"/>
    <property type="evidence" value="ECO:0007669"/>
    <property type="project" value="TreeGrafter"/>
</dbReference>
<dbReference type="InterPro" id="IPR022998">
    <property type="entry name" value="ThiamineP_synth_TenI"/>
</dbReference>
<dbReference type="PANTHER" id="PTHR20857:SF15">
    <property type="entry name" value="THIAMINE-PHOSPHATE SYNTHASE"/>
    <property type="match status" value="1"/>
</dbReference>
<keyword evidence="2" id="KW-0784">Thiamine biosynthesis</keyword>
<dbReference type="CDD" id="cd00564">
    <property type="entry name" value="TMP_TenI"/>
    <property type="match status" value="1"/>
</dbReference>
<reference evidence="4 5" key="1">
    <citation type="submission" date="2015-06" db="EMBL/GenBank/DDBJ databases">
        <title>Draft genome sequence of beer spoilage bacterium Megasphaera cerevisiae type strain 20462.</title>
        <authorList>
            <person name="Kutumbaka K."/>
            <person name="Pasmowitz J."/>
            <person name="Mategko J."/>
            <person name="Reyes D."/>
            <person name="Friedrich A."/>
            <person name="Han S."/>
            <person name="Martens-Habbena W."/>
            <person name="Neal-McKinney J."/>
            <person name="Janagama H.K."/>
            <person name="Nadala C."/>
            <person name="Samadpour M."/>
        </authorList>
    </citation>
    <scope>NUCLEOTIDE SEQUENCE [LARGE SCALE GENOMIC DNA]</scope>
    <source>
        <strain evidence="4 5">DSM 20462</strain>
    </source>
</reference>
<dbReference type="PATRIC" id="fig|1122219.3.peg.1647"/>
<accession>A0A0J6ZRE5</accession>
<gene>
    <name evidence="4" type="ORF">AB840_02040</name>
</gene>
<evidence type="ECO:0000259" key="3">
    <source>
        <dbReference type="Pfam" id="PF02581"/>
    </source>
</evidence>
<dbReference type="Pfam" id="PF02581">
    <property type="entry name" value="TMP-TENI"/>
    <property type="match status" value="1"/>
</dbReference>
<comment type="caution">
    <text evidence="4">The sequence shown here is derived from an EMBL/GenBank/DDBJ whole genome shotgun (WGS) entry which is preliminary data.</text>
</comment>
<dbReference type="InterPro" id="IPR013785">
    <property type="entry name" value="Aldolase_TIM"/>
</dbReference>
<evidence type="ECO:0000313" key="5">
    <source>
        <dbReference type="Proteomes" id="UP000036503"/>
    </source>
</evidence>
<feature type="domain" description="Thiamine phosphate synthase/TenI" evidence="3">
    <location>
        <begin position="5"/>
        <end position="181"/>
    </location>
</feature>
<dbReference type="InterPro" id="IPR036206">
    <property type="entry name" value="ThiamineP_synth_sf"/>
</dbReference>
<dbReference type="GO" id="GO:0009228">
    <property type="term" value="P:thiamine biosynthetic process"/>
    <property type="evidence" value="ECO:0007669"/>
    <property type="project" value="UniProtKB-KW"/>
</dbReference>
<dbReference type="InParanoid" id="A0A0J6ZRE5"/>
<proteinExistence type="predicted"/>
<evidence type="ECO:0000256" key="1">
    <source>
        <dbReference type="ARBA" id="ARBA00004948"/>
    </source>
</evidence>
<dbReference type="AlphaFoldDB" id="A0A0J6ZRE5"/>
<evidence type="ECO:0000313" key="4">
    <source>
        <dbReference type="EMBL" id="KMO87516.1"/>
    </source>
</evidence>
<dbReference type="EMBL" id="LEKT01000004">
    <property type="protein sequence ID" value="KMO87516.1"/>
    <property type="molecule type" value="Genomic_DNA"/>
</dbReference>
<comment type="pathway">
    <text evidence="1">Cofactor biosynthesis; thiamine diphosphate biosynthesis.</text>
</comment>
<dbReference type="PANTHER" id="PTHR20857">
    <property type="entry name" value="THIAMINE-PHOSPHATE PYROPHOSPHORYLASE"/>
    <property type="match status" value="1"/>
</dbReference>
<dbReference type="STRING" id="39029.BSR42_03015"/>
<keyword evidence="5" id="KW-1185">Reference proteome</keyword>
<dbReference type="OrthoDB" id="9815348at2"/>
<organism evidence="4 5">
    <name type="scientific">Megasphaera cerevisiae DSM 20462</name>
    <dbReference type="NCBI Taxonomy" id="1122219"/>
    <lineage>
        <taxon>Bacteria</taxon>
        <taxon>Bacillati</taxon>
        <taxon>Bacillota</taxon>
        <taxon>Negativicutes</taxon>
        <taxon>Veillonellales</taxon>
        <taxon>Veillonellaceae</taxon>
        <taxon>Megasphaera</taxon>
    </lineage>
</organism>
<protein>
    <submittedName>
        <fullName evidence="4">Thiamine-phosphate pyrophosphorylase</fullName>
    </submittedName>
</protein>
<sequence>MLKIIAITNHELASANYWDQLEQIAVSDVDAIVLREKTLSEDDYAEYARKALRICSTHQKPCILHQFGKAAIRLHIPRFQCSLDYLESHSSLLYYMTTLGVSVHTPEEAARAEQLGATYVMASHVFSTSCKKDLPPIGIDMVNAICDAVSIPVYALGGVTRDTAKELHNTPITGVALMSGLMTCNDVPSYVCEIKQL</sequence>
<dbReference type="GO" id="GO:0005737">
    <property type="term" value="C:cytoplasm"/>
    <property type="evidence" value="ECO:0007669"/>
    <property type="project" value="TreeGrafter"/>
</dbReference>
<dbReference type="Proteomes" id="UP000036503">
    <property type="component" value="Unassembled WGS sequence"/>
</dbReference>
<dbReference type="Gene3D" id="3.20.20.70">
    <property type="entry name" value="Aldolase class I"/>
    <property type="match status" value="1"/>
</dbReference>
<name>A0A0J6ZRE5_9FIRM</name>